<accession>A0AAD7RNT7</accession>
<dbReference type="InterPro" id="IPR001073">
    <property type="entry name" value="C1q_dom"/>
</dbReference>
<dbReference type="SUPFAM" id="SSF49842">
    <property type="entry name" value="TNF-like"/>
    <property type="match status" value="1"/>
</dbReference>
<dbReference type="PROSITE" id="PS50871">
    <property type="entry name" value="C1Q"/>
    <property type="match status" value="1"/>
</dbReference>
<gene>
    <name evidence="5" type="ORF">AAFF_G00151690</name>
</gene>
<dbReference type="InterPro" id="IPR050822">
    <property type="entry name" value="Cerebellin_Synaptic_Org"/>
</dbReference>
<comment type="caution">
    <text evidence="5">The sequence shown here is derived from an EMBL/GenBank/DDBJ whole genome shotgun (WGS) entry which is preliminary data.</text>
</comment>
<sequence>MWKEKFGKLELKVPQCAKIVNAIRDKAKVSLFKNGDRVVTTYDHAVSGTGHSAGNSAVLRLEAGDNVYLRLWGRTTVYEDSQLGQTTFSGFLVSPT</sequence>
<evidence type="ECO:0000259" key="4">
    <source>
        <dbReference type="PROSITE" id="PS50871"/>
    </source>
</evidence>
<dbReference type="PANTHER" id="PTHR22923:SF102">
    <property type="entry name" value="CEREBELLIN 13-RELATED"/>
    <property type="match status" value="1"/>
</dbReference>
<proteinExistence type="predicted"/>
<evidence type="ECO:0000313" key="5">
    <source>
        <dbReference type="EMBL" id="KAJ8387619.1"/>
    </source>
</evidence>
<dbReference type="SMART" id="SM00110">
    <property type="entry name" value="C1Q"/>
    <property type="match status" value="1"/>
</dbReference>
<dbReference type="Proteomes" id="UP001221898">
    <property type="component" value="Unassembled WGS sequence"/>
</dbReference>
<protein>
    <recommendedName>
        <fullName evidence="4">C1q domain-containing protein</fullName>
    </recommendedName>
</protein>
<comment type="subcellular location">
    <subcellularLocation>
        <location evidence="1">Secreted</location>
    </subcellularLocation>
</comment>
<feature type="domain" description="C1q" evidence="4">
    <location>
        <begin position="1"/>
        <end position="96"/>
    </location>
</feature>
<keyword evidence="3" id="KW-0732">Signal</keyword>
<dbReference type="Gene3D" id="2.60.120.40">
    <property type="match status" value="1"/>
</dbReference>
<evidence type="ECO:0000313" key="6">
    <source>
        <dbReference type="Proteomes" id="UP001221898"/>
    </source>
</evidence>
<dbReference type="InterPro" id="IPR008983">
    <property type="entry name" value="Tumour_necrosis_fac-like_dom"/>
</dbReference>
<evidence type="ECO:0000256" key="1">
    <source>
        <dbReference type="ARBA" id="ARBA00004613"/>
    </source>
</evidence>
<keyword evidence="2" id="KW-0964">Secreted</keyword>
<organism evidence="5 6">
    <name type="scientific">Aldrovandia affinis</name>
    <dbReference type="NCBI Taxonomy" id="143900"/>
    <lineage>
        <taxon>Eukaryota</taxon>
        <taxon>Metazoa</taxon>
        <taxon>Chordata</taxon>
        <taxon>Craniata</taxon>
        <taxon>Vertebrata</taxon>
        <taxon>Euteleostomi</taxon>
        <taxon>Actinopterygii</taxon>
        <taxon>Neopterygii</taxon>
        <taxon>Teleostei</taxon>
        <taxon>Notacanthiformes</taxon>
        <taxon>Halosauridae</taxon>
        <taxon>Aldrovandia</taxon>
    </lineage>
</organism>
<dbReference type="PRINTS" id="PR00007">
    <property type="entry name" value="COMPLEMNTC1Q"/>
</dbReference>
<reference evidence="5" key="1">
    <citation type="journal article" date="2023" name="Science">
        <title>Genome structures resolve the early diversification of teleost fishes.</title>
        <authorList>
            <person name="Parey E."/>
            <person name="Louis A."/>
            <person name="Montfort J."/>
            <person name="Bouchez O."/>
            <person name="Roques C."/>
            <person name="Iampietro C."/>
            <person name="Lluch J."/>
            <person name="Castinel A."/>
            <person name="Donnadieu C."/>
            <person name="Desvignes T."/>
            <person name="Floi Bucao C."/>
            <person name="Jouanno E."/>
            <person name="Wen M."/>
            <person name="Mejri S."/>
            <person name="Dirks R."/>
            <person name="Jansen H."/>
            <person name="Henkel C."/>
            <person name="Chen W.J."/>
            <person name="Zahm M."/>
            <person name="Cabau C."/>
            <person name="Klopp C."/>
            <person name="Thompson A.W."/>
            <person name="Robinson-Rechavi M."/>
            <person name="Braasch I."/>
            <person name="Lecointre G."/>
            <person name="Bobe J."/>
            <person name="Postlethwait J.H."/>
            <person name="Berthelot C."/>
            <person name="Roest Crollius H."/>
            <person name="Guiguen Y."/>
        </authorList>
    </citation>
    <scope>NUCLEOTIDE SEQUENCE</scope>
    <source>
        <strain evidence="5">NC1722</strain>
    </source>
</reference>
<dbReference type="Pfam" id="PF00386">
    <property type="entry name" value="C1q"/>
    <property type="match status" value="1"/>
</dbReference>
<dbReference type="GO" id="GO:0005576">
    <property type="term" value="C:extracellular region"/>
    <property type="evidence" value="ECO:0007669"/>
    <property type="project" value="UniProtKB-SubCell"/>
</dbReference>
<dbReference type="AlphaFoldDB" id="A0AAD7RNT7"/>
<keyword evidence="6" id="KW-1185">Reference proteome</keyword>
<evidence type="ECO:0000256" key="3">
    <source>
        <dbReference type="ARBA" id="ARBA00022729"/>
    </source>
</evidence>
<dbReference type="EMBL" id="JAINUG010000208">
    <property type="protein sequence ID" value="KAJ8387619.1"/>
    <property type="molecule type" value="Genomic_DNA"/>
</dbReference>
<evidence type="ECO:0000256" key="2">
    <source>
        <dbReference type="ARBA" id="ARBA00022525"/>
    </source>
</evidence>
<dbReference type="PANTHER" id="PTHR22923">
    <property type="entry name" value="CEREBELLIN-RELATED"/>
    <property type="match status" value="1"/>
</dbReference>
<name>A0AAD7RNT7_9TELE</name>